<dbReference type="Gene3D" id="1.10.10.10">
    <property type="entry name" value="Winged helix-like DNA-binding domain superfamily/Winged helix DNA-binding domain"/>
    <property type="match status" value="1"/>
</dbReference>
<evidence type="ECO:0000256" key="3">
    <source>
        <dbReference type="ARBA" id="ARBA00023163"/>
    </source>
</evidence>
<evidence type="ECO:0000313" key="5">
    <source>
        <dbReference type="EMBL" id="SMX53755.1"/>
    </source>
</evidence>
<dbReference type="InterPro" id="IPR023187">
    <property type="entry name" value="Tscrpt_reg_MarR-type_CS"/>
</dbReference>
<organism evidence="5 6">
    <name type="scientific">Candidatus Brevifilum fermentans</name>
    <dbReference type="NCBI Taxonomy" id="1986204"/>
    <lineage>
        <taxon>Bacteria</taxon>
        <taxon>Bacillati</taxon>
        <taxon>Chloroflexota</taxon>
        <taxon>Anaerolineae</taxon>
        <taxon>Anaerolineales</taxon>
        <taxon>Anaerolineaceae</taxon>
        <taxon>Candidatus Brevifilum</taxon>
    </lineage>
</organism>
<dbReference type="SMART" id="SM00347">
    <property type="entry name" value="HTH_MARR"/>
    <property type="match status" value="1"/>
</dbReference>
<sequence>MSDQDLFLTALREWVEESMHRSMHAFIRHNRQSSLSLSQTNSLFRLYHHGASPVSDLADHLGVTMAAVSQLLAPLEESGLIQRTEDPEDRRVKMIALTEKGAQTVQEAMRARHAWLDDLAVLITEQDKESILPALSRLNKYSQNLKDGLHHHNTQPAIGKTKTG</sequence>
<name>A0A1Y6K245_9CHLR</name>
<evidence type="ECO:0000256" key="1">
    <source>
        <dbReference type="ARBA" id="ARBA00023015"/>
    </source>
</evidence>
<dbReference type="OrthoDB" id="165805at2"/>
<dbReference type="InterPro" id="IPR011991">
    <property type="entry name" value="ArsR-like_HTH"/>
</dbReference>
<keyword evidence="6" id="KW-1185">Reference proteome</keyword>
<dbReference type="KEGG" id="abat:CFX1CAM_0690"/>
<accession>A0A1Y6K245</accession>
<keyword evidence="2" id="KW-0238">DNA-binding</keyword>
<evidence type="ECO:0000313" key="6">
    <source>
        <dbReference type="Proteomes" id="UP000195514"/>
    </source>
</evidence>
<dbReference type="GO" id="GO:0003700">
    <property type="term" value="F:DNA-binding transcription factor activity"/>
    <property type="evidence" value="ECO:0007669"/>
    <property type="project" value="InterPro"/>
</dbReference>
<keyword evidence="3" id="KW-0804">Transcription</keyword>
<feature type="domain" description="HTH marR-type" evidence="4">
    <location>
        <begin position="4"/>
        <end position="140"/>
    </location>
</feature>
<dbReference type="AlphaFoldDB" id="A0A1Y6K245"/>
<dbReference type="Proteomes" id="UP000195514">
    <property type="component" value="Chromosome I"/>
</dbReference>
<dbReference type="EMBL" id="LT859958">
    <property type="protein sequence ID" value="SMX53755.1"/>
    <property type="molecule type" value="Genomic_DNA"/>
</dbReference>
<dbReference type="CDD" id="cd00090">
    <property type="entry name" value="HTH_ARSR"/>
    <property type="match status" value="1"/>
</dbReference>
<dbReference type="Pfam" id="PF01047">
    <property type="entry name" value="MarR"/>
    <property type="match status" value="1"/>
</dbReference>
<dbReference type="PRINTS" id="PR00598">
    <property type="entry name" value="HTHMARR"/>
</dbReference>
<dbReference type="PROSITE" id="PS50995">
    <property type="entry name" value="HTH_MARR_2"/>
    <property type="match status" value="1"/>
</dbReference>
<dbReference type="PANTHER" id="PTHR42756">
    <property type="entry name" value="TRANSCRIPTIONAL REGULATOR, MARR"/>
    <property type="match status" value="1"/>
</dbReference>
<reference evidence="6" key="1">
    <citation type="submission" date="2017-05" db="EMBL/GenBank/DDBJ databases">
        <authorList>
            <person name="Kirkegaard R."/>
            <person name="Mcilroy J S."/>
        </authorList>
    </citation>
    <scope>NUCLEOTIDE SEQUENCE [LARGE SCALE GENOMIC DNA]</scope>
</reference>
<evidence type="ECO:0000259" key="4">
    <source>
        <dbReference type="PROSITE" id="PS50995"/>
    </source>
</evidence>
<gene>
    <name evidence="5" type="ORF">CFX1CAM_0690</name>
</gene>
<dbReference type="PROSITE" id="PS01117">
    <property type="entry name" value="HTH_MARR_1"/>
    <property type="match status" value="1"/>
</dbReference>
<dbReference type="RefSeq" id="WP_087861676.1">
    <property type="nucleotide sequence ID" value="NZ_LT859958.1"/>
</dbReference>
<proteinExistence type="predicted"/>
<evidence type="ECO:0000256" key="2">
    <source>
        <dbReference type="ARBA" id="ARBA00023125"/>
    </source>
</evidence>
<dbReference type="InterPro" id="IPR000835">
    <property type="entry name" value="HTH_MarR-typ"/>
</dbReference>
<protein>
    <recommendedName>
        <fullName evidence="4">HTH marR-type domain-containing protein</fullName>
    </recommendedName>
</protein>
<dbReference type="SUPFAM" id="SSF46785">
    <property type="entry name" value="Winged helix' DNA-binding domain"/>
    <property type="match status" value="1"/>
</dbReference>
<dbReference type="GO" id="GO:0003677">
    <property type="term" value="F:DNA binding"/>
    <property type="evidence" value="ECO:0007669"/>
    <property type="project" value="UniProtKB-KW"/>
</dbReference>
<dbReference type="InterPro" id="IPR036390">
    <property type="entry name" value="WH_DNA-bd_sf"/>
</dbReference>
<dbReference type="InterPro" id="IPR036388">
    <property type="entry name" value="WH-like_DNA-bd_sf"/>
</dbReference>
<keyword evidence="1" id="KW-0805">Transcription regulation</keyword>
<dbReference type="PANTHER" id="PTHR42756:SF1">
    <property type="entry name" value="TRANSCRIPTIONAL REPRESSOR OF EMRAB OPERON"/>
    <property type="match status" value="1"/>
</dbReference>